<dbReference type="Pfam" id="PF05099">
    <property type="entry name" value="TerB"/>
    <property type="match status" value="1"/>
</dbReference>
<evidence type="ECO:0000259" key="1">
    <source>
        <dbReference type="Pfam" id="PF05099"/>
    </source>
</evidence>
<dbReference type="RefSeq" id="WP_208880075.1">
    <property type="nucleotide sequence ID" value="NZ_CP031320.1"/>
</dbReference>
<feature type="domain" description="Co-chaperone DjlA N-terminal" evidence="1">
    <location>
        <begin position="93"/>
        <end position="235"/>
    </location>
</feature>
<name>A0A345XSF3_9ACTN</name>
<evidence type="ECO:0000313" key="3">
    <source>
        <dbReference type="Proteomes" id="UP000254425"/>
    </source>
</evidence>
<organism evidence="2 3">
    <name type="scientific">Streptomyces armeniacus</name>
    <dbReference type="NCBI Taxonomy" id="83291"/>
    <lineage>
        <taxon>Bacteria</taxon>
        <taxon>Bacillati</taxon>
        <taxon>Actinomycetota</taxon>
        <taxon>Actinomycetes</taxon>
        <taxon>Kitasatosporales</taxon>
        <taxon>Streptomycetaceae</taxon>
        <taxon>Streptomyces</taxon>
    </lineage>
</organism>
<gene>
    <name evidence="2" type="ORF">DVA86_19875</name>
</gene>
<dbReference type="KEGG" id="sarm:DVA86_19875"/>
<proteinExistence type="predicted"/>
<dbReference type="Proteomes" id="UP000254425">
    <property type="component" value="Chromosome"/>
</dbReference>
<dbReference type="SUPFAM" id="SSF158682">
    <property type="entry name" value="TerB-like"/>
    <property type="match status" value="1"/>
</dbReference>
<dbReference type="InterPro" id="IPR029024">
    <property type="entry name" value="TerB-like"/>
</dbReference>
<keyword evidence="3" id="KW-1185">Reference proteome</keyword>
<protein>
    <submittedName>
        <fullName evidence="2">TerB family tellurite resistance protein</fullName>
    </submittedName>
</protein>
<accession>A0A345XSF3</accession>
<dbReference type="EMBL" id="CP031320">
    <property type="protein sequence ID" value="AXK34569.1"/>
    <property type="molecule type" value="Genomic_DNA"/>
</dbReference>
<dbReference type="AlphaFoldDB" id="A0A345XSF3"/>
<evidence type="ECO:0000313" key="2">
    <source>
        <dbReference type="EMBL" id="AXK34569.1"/>
    </source>
</evidence>
<reference evidence="2 3" key="1">
    <citation type="submission" date="2018-07" db="EMBL/GenBank/DDBJ databases">
        <title>Draft genome of the type strain Streptomyces armeniacus ATCC 15676.</title>
        <authorList>
            <person name="Labana P."/>
            <person name="Gosse J.T."/>
            <person name="Boddy C.N."/>
        </authorList>
    </citation>
    <scope>NUCLEOTIDE SEQUENCE [LARGE SCALE GENOMIC DNA]</scope>
    <source>
        <strain evidence="2 3">ATCC 15676</strain>
    </source>
</reference>
<dbReference type="InterPro" id="IPR007791">
    <property type="entry name" value="DjlA_N"/>
</dbReference>
<sequence>MVTRDGRRRTARVAGIRTKWHTVDSGEFFCPGCGGDRAYRRRTGRRRFVLLGLPLLPRGAAAPVVECAACRGHFGTETLEGPTTTRLAGMLRDAVHSVALSVLAVGGTESRTAREAAVEMIRGSGFPDCSEEQLLALVAALRADPRGGGSLGGSPGDGADSDGVPGAAGLGLVELELREVLRPLAPHLAPVGRETLLLQGATIALADGPYQPAERGVLEAVGEALTFAPDEVARLLAAARTPS</sequence>